<dbReference type="AlphaFoldDB" id="A0A135L1Q1"/>
<gene>
    <name evidence="3" type="ORF">U473_01965</name>
</gene>
<dbReference type="InterPro" id="IPR018649">
    <property type="entry name" value="SHOCT"/>
</dbReference>
<dbReference type="Proteomes" id="UP000070352">
    <property type="component" value="Unassembled WGS sequence"/>
</dbReference>
<feature type="domain" description="SHOCT" evidence="2">
    <location>
        <begin position="52"/>
        <end position="78"/>
    </location>
</feature>
<keyword evidence="4" id="KW-1185">Reference proteome</keyword>
<evidence type="ECO:0000313" key="4">
    <source>
        <dbReference type="Proteomes" id="UP000070352"/>
    </source>
</evidence>
<dbReference type="Pfam" id="PF09851">
    <property type="entry name" value="SHOCT"/>
    <property type="match status" value="1"/>
</dbReference>
<evidence type="ECO:0000259" key="2">
    <source>
        <dbReference type="Pfam" id="PF09851"/>
    </source>
</evidence>
<dbReference type="EMBL" id="LSKU01000001">
    <property type="protein sequence ID" value="KXG42928.1"/>
    <property type="molecule type" value="Genomic_DNA"/>
</dbReference>
<feature type="compositionally biased region" description="Basic and acidic residues" evidence="1">
    <location>
        <begin position="16"/>
        <end position="32"/>
    </location>
</feature>
<sequence>MGLGCMFGHLMHGRHSHSDHDQRRYQEQEHQQNHNHNHNHNEHQNHGKQSSDPLEVLKLRFVKGEITEEEYRRMKEVLSE</sequence>
<evidence type="ECO:0000256" key="1">
    <source>
        <dbReference type="SAM" id="MobiDB-lite"/>
    </source>
</evidence>
<accession>A0A135L1Q1</accession>
<dbReference type="RefSeq" id="WP_068722837.1">
    <property type="nucleotide sequence ID" value="NZ_LSKU01000001.1"/>
</dbReference>
<name>A0A135L1Q1_9BACI</name>
<reference evidence="3 4" key="1">
    <citation type="submission" date="2016-02" db="EMBL/GenBank/DDBJ databases">
        <title>Draft Genome for Tepidibacillus decaturensis nov. sp. Strain Z9, an Anaerobic, Moderately Thermophilic and Heterotrophic Bacterium from Deep Subsurface of the Illinois Basin, USA.</title>
        <authorList>
            <person name="Dong Y."/>
            <person name="Chang J.Y."/>
            <person name="Sanford R."/>
            <person name="Fouke B.W."/>
        </authorList>
    </citation>
    <scope>NUCLEOTIDE SEQUENCE [LARGE SCALE GENOMIC DNA]</scope>
    <source>
        <strain evidence="3 4">Z9</strain>
    </source>
</reference>
<evidence type="ECO:0000313" key="3">
    <source>
        <dbReference type="EMBL" id="KXG42928.1"/>
    </source>
</evidence>
<protein>
    <recommendedName>
        <fullName evidence="2">SHOCT domain-containing protein</fullName>
    </recommendedName>
</protein>
<dbReference type="OrthoDB" id="48047at2"/>
<feature type="region of interest" description="Disordered" evidence="1">
    <location>
        <begin position="1"/>
        <end position="54"/>
    </location>
</feature>
<organism evidence="3 4">
    <name type="scientific">Tepidibacillus decaturensis</name>
    <dbReference type="NCBI Taxonomy" id="1413211"/>
    <lineage>
        <taxon>Bacteria</taxon>
        <taxon>Bacillati</taxon>
        <taxon>Bacillota</taxon>
        <taxon>Bacilli</taxon>
        <taxon>Bacillales</taxon>
        <taxon>Bacillaceae</taxon>
        <taxon>Tepidibacillus</taxon>
    </lineage>
</organism>
<comment type="caution">
    <text evidence="3">The sequence shown here is derived from an EMBL/GenBank/DDBJ whole genome shotgun (WGS) entry which is preliminary data.</text>
</comment>
<proteinExistence type="predicted"/>